<name>A0A378VXU8_NEIGO</name>
<gene>
    <name evidence="1" type="primary">argS_6</name>
    <name evidence="1" type="ORF">NCTC11421_01186</name>
</gene>
<dbReference type="GO" id="GO:0004812">
    <property type="term" value="F:aminoacyl-tRNA ligase activity"/>
    <property type="evidence" value="ECO:0007669"/>
    <property type="project" value="UniProtKB-KW"/>
</dbReference>
<keyword evidence="1" id="KW-0030">Aminoacyl-tRNA synthetase</keyword>
<proteinExistence type="predicted"/>
<dbReference type="EMBL" id="UGRI01000001">
    <property type="protein sequence ID" value="SUA21078.1"/>
    <property type="molecule type" value="Genomic_DNA"/>
</dbReference>
<dbReference type="AlphaFoldDB" id="A0A378VXU8"/>
<evidence type="ECO:0000313" key="1">
    <source>
        <dbReference type="EMBL" id="SUA21078.1"/>
    </source>
</evidence>
<sequence>MNLTERPNFMNLHQTVEHEAAAAFAAAGIAGSPVVLQPTKMPNTAISKSTA</sequence>
<organism evidence="1">
    <name type="scientific">Neisseria gonorrhoeae</name>
    <dbReference type="NCBI Taxonomy" id="485"/>
    <lineage>
        <taxon>Bacteria</taxon>
        <taxon>Pseudomonadati</taxon>
        <taxon>Pseudomonadota</taxon>
        <taxon>Betaproteobacteria</taxon>
        <taxon>Neisseriales</taxon>
        <taxon>Neisseriaceae</taxon>
        <taxon>Neisseria</taxon>
    </lineage>
</organism>
<reference evidence="1" key="1">
    <citation type="submission" date="2018-06" db="EMBL/GenBank/DDBJ databases">
        <authorList>
            <consortium name="Pathogen Informatics"/>
            <person name="Doyle S."/>
        </authorList>
    </citation>
    <scope>NUCLEOTIDE SEQUENCE [LARGE SCALE GENOMIC DNA]</scope>
    <source>
        <strain evidence="1">NCTC11421</strain>
    </source>
</reference>
<protein>
    <submittedName>
        <fullName evidence="1">Arginyl-tRNA synthetase</fullName>
    </submittedName>
</protein>
<keyword evidence="1" id="KW-0436">Ligase</keyword>
<accession>A0A378VXU8</accession>